<dbReference type="Gene3D" id="2.40.70.10">
    <property type="entry name" value="Acid Proteases"/>
    <property type="match status" value="1"/>
</dbReference>
<dbReference type="EMBL" id="VGLS01000147">
    <property type="protein sequence ID" value="MBM3223466.1"/>
    <property type="molecule type" value="Genomic_DNA"/>
</dbReference>
<evidence type="ECO:0000313" key="2">
    <source>
        <dbReference type="Proteomes" id="UP000712673"/>
    </source>
</evidence>
<reference evidence="1" key="1">
    <citation type="submission" date="2019-03" db="EMBL/GenBank/DDBJ databases">
        <title>Lake Tanganyika Metagenome-Assembled Genomes (MAGs).</title>
        <authorList>
            <person name="Tran P."/>
        </authorList>
    </citation>
    <scope>NUCLEOTIDE SEQUENCE</scope>
    <source>
        <strain evidence="1">K_DeepCast_65m_m2_066</strain>
    </source>
</reference>
<dbReference type="Pfam" id="PF13650">
    <property type="entry name" value="Asp_protease_2"/>
    <property type="match status" value="1"/>
</dbReference>
<evidence type="ECO:0008006" key="3">
    <source>
        <dbReference type="Google" id="ProtNLM"/>
    </source>
</evidence>
<gene>
    <name evidence="1" type="ORF">FJZ47_06675</name>
</gene>
<dbReference type="InterPro" id="IPR021109">
    <property type="entry name" value="Peptidase_aspartic_dom_sf"/>
</dbReference>
<organism evidence="1 2">
    <name type="scientific">Tectimicrobiota bacterium</name>
    <dbReference type="NCBI Taxonomy" id="2528274"/>
    <lineage>
        <taxon>Bacteria</taxon>
        <taxon>Pseudomonadati</taxon>
        <taxon>Nitrospinota/Tectimicrobiota group</taxon>
        <taxon>Candidatus Tectimicrobiota</taxon>
    </lineage>
</organism>
<name>A0A937W1H5_UNCTE</name>
<dbReference type="SUPFAM" id="SSF50630">
    <property type="entry name" value="Acid proteases"/>
    <property type="match status" value="1"/>
</dbReference>
<protein>
    <recommendedName>
        <fullName evidence="3">Peptidase A2 domain-containing protein</fullName>
    </recommendedName>
</protein>
<comment type="caution">
    <text evidence="1">The sequence shown here is derived from an EMBL/GenBank/DDBJ whole genome shotgun (WGS) entry which is preliminary data.</text>
</comment>
<feature type="non-terminal residue" evidence="1">
    <location>
        <position position="101"/>
    </location>
</feature>
<sequence>MTIHIQDGLPYVMITLQYRGQELHLPHVLLDTGSAGTVFAADTMLPLGLPYEVNDPVHRMHGIGGAEFVFSKRVDRLALGPLYVRDFAIEVGAMDYGLAID</sequence>
<accession>A0A937W1H5</accession>
<dbReference type="Proteomes" id="UP000712673">
    <property type="component" value="Unassembled WGS sequence"/>
</dbReference>
<evidence type="ECO:0000313" key="1">
    <source>
        <dbReference type="EMBL" id="MBM3223466.1"/>
    </source>
</evidence>
<dbReference type="AlphaFoldDB" id="A0A937W1H5"/>
<proteinExistence type="predicted"/>